<keyword evidence="2" id="KW-1185">Reference proteome</keyword>
<comment type="caution">
    <text evidence="1">The sequence shown here is derived from an EMBL/GenBank/DDBJ whole genome shotgun (WGS) entry which is preliminary data.</text>
</comment>
<reference evidence="1" key="1">
    <citation type="submission" date="2022-11" db="EMBL/GenBank/DDBJ databases">
        <title>Salinimicrobium profundisediminis sp. nov., isolated from deep-sea sediment of the Mariana Trench.</title>
        <authorList>
            <person name="Fu H."/>
        </authorList>
    </citation>
    <scope>NUCLEOTIDE SEQUENCE</scope>
    <source>
        <strain evidence="1">MT39</strain>
    </source>
</reference>
<dbReference type="Pfam" id="PF05728">
    <property type="entry name" value="UPF0227"/>
    <property type="match status" value="1"/>
</dbReference>
<sequence length="164" mass="18613">MHILYLHGLNSKLSEAKNAILERYGKVHAPNINYSQKHLQPIEILQPYPETEFNVVIGSSMGALNGYIISNWIGRPALLFNPPLSKYPWSLMLPEAKFRRGNASKQLLLGGRDEIVNPQETLAFLGRHLQDHELEIKIDPLLGHRIPVDLFEEQVASFFSKICS</sequence>
<evidence type="ECO:0000313" key="1">
    <source>
        <dbReference type="EMBL" id="MCX2838599.1"/>
    </source>
</evidence>
<name>A0A9X3CZP6_9FLAO</name>
<dbReference type="EMBL" id="JAPJDA010000016">
    <property type="protein sequence ID" value="MCX2838599.1"/>
    <property type="molecule type" value="Genomic_DNA"/>
</dbReference>
<proteinExistence type="predicted"/>
<gene>
    <name evidence="1" type="ORF">OQ279_10580</name>
</gene>
<dbReference type="Gene3D" id="3.40.50.1820">
    <property type="entry name" value="alpha/beta hydrolase"/>
    <property type="match status" value="1"/>
</dbReference>
<evidence type="ECO:0000313" key="2">
    <source>
        <dbReference type="Proteomes" id="UP001148482"/>
    </source>
</evidence>
<dbReference type="AlphaFoldDB" id="A0A9X3CZP6"/>
<evidence type="ECO:0008006" key="3">
    <source>
        <dbReference type="Google" id="ProtNLM"/>
    </source>
</evidence>
<protein>
    <recommendedName>
        <fullName evidence="3">Alpha/beta hydrolase</fullName>
    </recommendedName>
</protein>
<dbReference type="InterPro" id="IPR029058">
    <property type="entry name" value="AB_hydrolase_fold"/>
</dbReference>
<organism evidence="1 2">
    <name type="scientific">Salinimicrobium profundisediminis</name>
    <dbReference type="NCBI Taxonomy" id="2994553"/>
    <lineage>
        <taxon>Bacteria</taxon>
        <taxon>Pseudomonadati</taxon>
        <taxon>Bacteroidota</taxon>
        <taxon>Flavobacteriia</taxon>
        <taxon>Flavobacteriales</taxon>
        <taxon>Flavobacteriaceae</taxon>
        <taxon>Salinimicrobium</taxon>
    </lineage>
</organism>
<dbReference type="RefSeq" id="WP_266069866.1">
    <property type="nucleotide sequence ID" value="NZ_JAPJDA010000016.1"/>
</dbReference>
<accession>A0A9X3CZP6</accession>
<dbReference type="Proteomes" id="UP001148482">
    <property type="component" value="Unassembled WGS sequence"/>
</dbReference>
<dbReference type="InterPro" id="IPR008886">
    <property type="entry name" value="UPF0227/Esterase_YqiA"/>
</dbReference>